<dbReference type="Pfam" id="PF02517">
    <property type="entry name" value="Rce1-like"/>
    <property type="match status" value="1"/>
</dbReference>
<feature type="transmembrane region" description="Helical" evidence="1">
    <location>
        <begin position="246"/>
        <end position="265"/>
    </location>
</feature>
<dbReference type="GO" id="GO:0004175">
    <property type="term" value="F:endopeptidase activity"/>
    <property type="evidence" value="ECO:0007669"/>
    <property type="project" value="UniProtKB-ARBA"/>
</dbReference>
<dbReference type="AlphaFoldDB" id="A0A8J7PE58"/>
<keyword evidence="1" id="KW-1133">Transmembrane helix</keyword>
<keyword evidence="1" id="KW-0812">Transmembrane</keyword>
<feature type="transmembrane region" description="Helical" evidence="1">
    <location>
        <begin position="60"/>
        <end position="77"/>
    </location>
</feature>
<keyword evidence="1" id="KW-0472">Membrane</keyword>
<organism evidence="3 4">
    <name type="scientific">Candidatus Obscuribacter phosphatis</name>
    <dbReference type="NCBI Taxonomy" id="1906157"/>
    <lineage>
        <taxon>Bacteria</taxon>
        <taxon>Bacillati</taxon>
        <taxon>Candidatus Melainabacteria</taxon>
        <taxon>Candidatus Obscuribacterales</taxon>
        <taxon>Candidatus Obscuribacteraceae</taxon>
        <taxon>Candidatus Obscuribacter</taxon>
    </lineage>
</organism>
<evidence type="ECO:0000313" key="3">
    <source>
        <dbReference type="EMBL" id="MBN8661631.1"/>
    </source>
</evidence>
<feature type="transmembrane region" description="Helical" evidence="1">
    <location>
        <begin position="121"/>
        <end position="139"/>
    </location>
</feature>
<keyword evidence="3" id="KW-0378">Hydrolase</keyword>
<gene>
    <name evidence="3" type="ORF">J0M35_14795</name>
</gene>
<dbReference type="EMBL" id="JAFLCK010000022">
    <property type="protein sequence ID" value="MBN8661631.1"/>
    <property type="molecule type" value="Genomic_DNA"/>
</dbReference>
<feature type="domain" description="CAAX prenyl protease 2/Lysostaphin resistance protein A-like" evidence="2">
    <location>
        <begin position="254"/>
        <end position="335"/>
    </location>
</feature>
<dbReference type="InterPro" id="IPR003675">
    <property type="entry name" value="Rce1/LyrA-like_dom"/>
</dbReference>
<keyword evidence="3" id="KW-0645">Protease</keyword>
<sequence>MSPEMFFIFVCSVLGLIAHGSRKKAWLAWIIRGFIFIFAGAYVLYNLVPSPQETEYTRTVNLVVSILLFLILLRPFRLLLSKILTVLDGFVSLRALTGPLRHKMTLGASLVAQKIYQEDSIPHMNGLFCFIVCFGFYIANANLSTSGFAIPGIPLPMPITLQQLFEYNGLGLITVSAFGCGLLVSRKFKQTFVERLGWQKPSLKHLALGIGLILFSFFYDWVWSLFTHSTGQGMAGQISAYNAGAFHAENLGSAALLAIATALCAGIGEETLIRGAFQPVIGILPAAFLHGVMHGQFAQAPILIVQVALWSCCMGIARRFTNTTTTIIGHAGYNLCTTFLFAFNP</sequence>
<feature type="transmembrane region" description="Helical" evidence="1">
    <location>
        <begin position="167"/>
        <end position="185"/>
    </location>
</feature>
<feature type="transmembrane region" description="Helical" evidence="1">
    <location>
        <begin position="30"/>
        <end position="48"/>
    </location>
</feature>
<accession>A0A8J7PE58</accession>
<dbReference type="GO" id="GO:0080120">
    <property type="term" value="P:CAAX-box protein maturation"/>
    <property type="evidence" value="ECO:0007669"/>
    <property type="project" value="UniProtKB-ARBA"/>
</dbReference>
<comment type="caution">
    <text evidence="3">The sequence shown here is derived from an EMBL/GenBank/DDBJ whole genome shotgun (WGS) entry which is preliminary data.</text>
</comment>
<feature type="transmembrane region" description="Helical" evidence="1">
    <location>
        <begin position="298"/>
        <end position="317"/>
    </location>
</feature>
<evidence type="ECO:0000313" key="4">
    <source>
        <dbReference type="Proteomes" id="UP000664277"/>
    </source>
</evidence>
<protein>
    <submittedName>
        <fullName evidence="3">CPBP family intramembrane metalloprotease</fullName>
    </submittedName>
</protein>
<reference evidence="3" key="1">
    <citation type="submission" date="2021-02" db="EMBL/GenBank/DDBJ databases">
        <title>Genome-Resolved Metagenomics of a Microbial Community Performing Photosynthetic Biological Nutrient Removal.</title>
        <authorList>
            <person name="Mcdaniel E.A."/>
        </authorList>
    </citation>
    <scope>NUCLEOTIDE SEQUENCE</scope>
    <source>
        <strain evidence="3">UWPOB_OBS1</strain>
    </source>
</reference>
<feature type="transmembrane region" description="Helical" evidence="1">
    <location>
        <begin position="206"/>
        <end position="226"/>
    </location>
</feature>
<dbReference type="Proteomes" id="UP000664277">
    <property type="component" value="Unassembled WGS sequence"/>
</dbReference>
<feature type="transmembrane region" description="Helical" evidence="1">
    <location>
        <begin position="272"/>
        <end position="292"/>
    </location>
</feature>
<evidence type="ECO:0000256" key="1">
    <source>
        <dbReference type="SAM" id="Phobius"/>
    </source>
</evidence>
<name>A0A8J7PE58_9BACT</name>
<proteinExistence type="predicted"/>
<keyword evidence="3" id="KW-0482">Metalloprotease</keyword>
<evidence type="ECO:0000259" key="2">
    <source>
        <dbReference type="Pfam" id="PF02517"/>
    </source>
</evidence>
<dbReference type="GO" id="GO:0008237">
    <property type="term" value="F:metallopeptidase activity"/>
    <property type="evidence" value="ECO:0007669"/>
    <property type="project" value="UniProtKB-KW"/>
</dbReference>